<gene>
    <name evidence="6" type="primary">engB</name>
    <name evidence="6" type="ORF">P0O15_02345</name>
</gene>
<organism evidence="6 7">
    <name type="scientific">Candidatus Methanocrinis natronophilus</name>
    <dbReference type="NCBI Taxonomy" id="3033396"/>
    <lineage>
        <taxon>Archaea</taxon>
        <taxon>Methanobacteriati</taxon>
        <taxon>Methanobacteriota</taxon>
        <taxon>Stenosarchaea group</taxon>
        <taxon>Methanomicrobia</taxon>
        <taxon>Methanotrichales</taxon>
        <taxon>Methanotrichaceae</taxon>
        <taxon>Methanocrinis</taxon>
    </lineage>
</organism>
<dbReference type="InterPro" id="IPR006073">
    <property type="entry name" value="GTP-bd"/>
</dbReference>
<dbReference type="Pfam" id="PF01926">
    <property type="entry name" value="MMR_HSR1"/>
    <property type="match status" value="1"/>
</dbReference>
<dbReference type="PROSITE" id="PS51706">
    <property type="entry name" value="G_ENGB"/>
    <property type="match status" value="1"/>
</dbReference>
<protein>
    <submittedName>
        <fullName evidence="6">GTP-binding protein EngB</fullName>
    </submittedName>
</protein>
<dbReference type="Gene3D" id="3.40.50.300">
    <property type="entry name" value="P-loop containing nucleotide triphosphate hydrolases"/>
    <property type="match status" value="1"/>
</dbReference>
<evidence type="ECO:0000256" key="4">
    <source>
        <dbReference type="ARBA" id="ARBA00023134"/>
    </source>
</evidence>
<dbReference type="NCBIfam" id="NF003255">
    <property type="entry name" value="PRK04213.1"/>
    <property type="match status" value="1"/>
</dbReference>
<dbReference type="PANTHER" id="PTHR11649">
    <property type="entry name" value="MSS1/TRME-RELATED GTP-BINDING PROTEIN"/>
    <property type="match status" value="1"/>
</dbReference>
<evidence type="ECO:0000259" key="5">
    <source>
        <dbReference type="PROSITE" id="PS51706"/>
    </source>
</evidence>
<keyword evidence="3" id="KW-0460">Magnesium</keyword>
<keyword evidence="7" id="KW-1185">Reference proteome</keyword>
<dbReference type="Proteomes" id="UP001220010">
    <property type="component" value="Unassembled WGS sequence"/>
</dbReference>
<evidence type="ECO:0000256" key="2">
    <source>
        <dbReference type="ARBA" id="ARBA00022741"/>
    </source>
</evidence>
<dbReference type="InterPro" id="IPR027417">
    <property type="entry name" value="P-loop_NTPase"/>
</dbReference>
<proteinExistence type="predicted"/>
<keyword evidence="2" id="KW-0547">Nucleotide-binding</keyword>
<evidence type="ECO:0000313" key="7">
    <source>
        <dbReference type="Proteomes" id="UP001220010"/>
    </source>
</evidence>
<name>A0ABT5X5Q2_9EURY</name>
<keyword evidence="4" id="KW-0342">GTP-binding</keyword>
<sequence>MGDERSMAPEIVLIGRSNVGKSTLFRHLTGKKVRVGRRPGVTVSPARVRLGNTVYVDMPGYGFMRGADRISQERTKDFIVGYFEEKVEEILLAIQVIDAGSFIEIADRWEGRGEVPLEVELFEFLSDLDLAVVVAANKMDRVDDPDKTLDGICELLGMLPPWRQWRDNIAPITAKKGEIEPLREVIKSTLQRRGG</sequence>
<evidence type="ECO:0000313" key="6">
    <source>
        <dbReference type="EMBL" id="MDF0590020.1"/>
    </source>
</evidence>
<dbReference type="EMBL" id="JARFPK010000006">
    <property type="protein sequence ID" value="MDF0590020.1"/>
    <property type="molecule type" value="Genomic_DNA"/>
</dbReference>
<evidence type="ECO:0000256" key="1">
    <source>
        <dbReference type="ARBA" id="ARBA00022723"/>
    </source>
</evidence>
<evidence type="ECO:0000256" key="3">
    <source>
        <dbReference type="ARBA" id="ARBA00022842"/>
    </source>
</evidence>
<keyword evidence="1" id="KW-0479">Metal-binding</keyword>
<reference evidence="6 7" key="1">
    <citation type="submission" date="2023-03" db="EMBL/GenBank/DDBJ databases">
        <title>WGS of Methanotrichaceae archaeon Mx.</title>
        <authorList>
            <person name="Sorokin D.Y."/>
            <person name="Merkel A.Y."/>
        </authorList>
    </citation>
    <scope>NUCLEOTIDE SEQUENCE [LARGE SCALE GENOMIC DNA]</scope>
    <source>
        <strain evidence="6 7">Mx</strain>
    </source>
</reference>
<dbReference type="SUPFAM" id="SSF52540">
    <property type="entry name" value="P-loop containing nucleoside triphosphate hydrolases"/>
    <property type="match status" value="1"/>
</dbReference>
<dbReference type="InterPro" id="IPR030393">
    <property type="entry name" value="G_ENGB_dom"/>
</dbReference>
<feature type="domain" description="EngB-type G" evidence="5">
    <location>
        <begin position="7"/>
        <end position="192"/>
    </location>
</feature>
<comment type="caution">
    <text evidence="6">The sequence shown here is derived from an EMBL/GenBank/DDBJ whole genome shotgun (WGS) entry which is preliminary data.</text>
</comment>
<dbReference type="PANTHER" id="PTHR11649:SF13">
    <property type="entry name" value="ENGB-TYPE G DOMAIN-CONTAINING PROTEIN"/>
    <property type="match status" value="1"/>
</dbReference>
<accession>A0ABT5X5Q2</accession>